<evidence type="ECO:0000313" key="2">
    <source>
        <dbReference type="EMBL" id="KAK3753591.1"/>
    </source>
</evidence>
<feature type="region of interest" description="Disordered" evidence="1">
    <location>
        <begin position="34"/>
        <end position="53"/>
    </location>
</feature>
<organism evidence="2 3">
    <name type="scientific">Elysia crispata</name>
    <name type="common">lettuce slug</name>
    <dbReference type="NCBI Taxonomy" id="231223"/>
    <lineage>
        <taxon>Eukaryota</taxon>
        <taxon>Metazoa</taxon>
        <taxon>Spiralia</taxon>
        <taxon>Lophotrochozoa</taxon>
        <taxon>Mollusca</taxon>
        <taxon>Gastropoda</taxon>
        <taxon>Heterobranchia</taxon>
        <taxon>Euthyneura</taxon>
        <taxon>Panpulmonata</taxon>
        <taxon>Sacoglossa</taxon>
        <taxon>Placobranchoidea</taxon>
        <taxon>Plakobranchidae</taxon>
        <taxon>Elysia</taxon>
    </lineage>
</organism>
<gene>
    <name evidence="2" type="ORF">RRG08_010010</name>
</gene>
<dbReference type="EMBL" id="JAWDGP010005700">
    <property type="protein sequence ID" value="KAK3753591.1"/>
    <property type="molecule type" value="Genomic_DNA"/>
</dbReference>
<comment type="caution">
    <text evidence="2">The sequence shown here is derived from an EMBL/GenBank/DDBJ whole genome shotgun (WGS) entry which is preliminary data.</text>
</comment>
<sequence>MQKIGHSKEIWVRIIGRVGVAGEGWGGEEDRLGTAWSEAGSREKGGSRAPPQLRRHQLRVITKSYLKFTHTIIKNRKKEISFIDIPRVPQFALK</sequence>
<protein>
    <submittedName>
        <fullName evidence="2">Uncharacterized protein</fullName>
    </submittedName>
</protein>
<name>A0AAE1D2Z6_9GAST</name>
<dbReference type="AlphaFoldDB" id="A0AAE1D2Z6"/>
<dbReference type="Proteomes" id="UP001283361">
    <property type="component" value="Unassembled WGS sequence"/>
</dbReference>
<evidence type="ECO:0000313" key="3">
    <source>
        <dbReference type="Proteomes" id="UP001283361"/>
    </source>
</evidence>
<keyword evidence="3" id="KW-1185">Reference proteome</keyword>
<proteinExistence type="predicted"/>
<evidence type="ECO:0000256" key="1">
    <source>
        <dbReference type="SAM" id="MobiDB-lite"/>
    </source>
</evidence>
<accession>A0AAE1D2Z6</accession>
<reference evidence="2" key="1">
    <citation type="journal article" date="2023" name="G3 (Bethesda)">
        <title>A reference genome for the long-term kleptoplast-retaining sea slug Elysia crispata morphotype clarki.</title>
        <authorList>
            <person name="Eastman K.E."/>
            <person name="Pendleton A.L."/>
            <person name="Shaikh M.A."/>
            <person name="Suttiyut T."/>
            <person name="Ogas R."/>
            <person name="Tomko P."/>
            <person name="Gavelis G."/>
            <person name="Widhalm J.R."/>
            <person name="Wisecaver J.H."/>
        </authorList>
    </citation>
    <scope>NUCLEOTIDE SEQUENCE</scope>
    <source>
        <strain evidence="2">ECLA1</strain>
    </source>
</reference>